<dbReference type="PROSITE" id="PS50011">
    <property type="entry name" value="PROTEIN_KINASE_DOM"/>
    <property type="match status" value="1"/>
</dbReference>
<dbReference type="Gene3D" id="3.30.200.20">
    <property type="entry name" value="Phosphorylase Kinase, domain 1"/>
    <property type="match status" value="1"/>
</dbReference>
<protein>
    <recommendedName>
        <fullName evidence="1">non-specific serine/threonine protein kinase</fullName>
        <ecNumber evidence="1">2.7.11.1</ecNumber>
    </recommendedName>
</protein>
<evidence type="ECO:0000313" key="12">
    <source>
        <dbReference type="EMBL" id="VTJ84928.1"/>
    </source>
</evidence>
<evidence type="ECO:0000256" key="2">
    <source>
        <dbReference type="ARBA" id="ARBA00022527"/>
    </source>
</evidence>
<dbReference type="InterPro" id="IPR011009">
    <property type="entry name" value="Kinase-like_dom_sf"/>
</dbReference>
<dbReference type="EC" id="2.7.11.1" evidence="1"/>
<dbReference type="Pfam" id="PF00069">
    <property type="entry name" value="Pkinase"/>
    <property type="match status" value="1"/>
</dbReference>
<dbReference type="CDD" id="cd14003">
    <property type="entry name" value="STKc_AMPK-like"/>
    <property type="match status" value="1"/>
</dbReference>
<dbReference type="Gene3D" id="1.10.510.10">
    <property type="entry name" value="Transferase(Phosphotransferase) domain 1"/>
    <property type="match status" value="1"/>
</dbReference>
<dbReference type="FunFam" id="3.30.200.20:FF:000003">
    <property type="entry name" value="Non-specific serine/threonine protein kinase"/>
    <property type="match status" value="1"/>
</dbReference>
<evidence type="ECO:0000256" key="1">
    <source>
        <dbReference type="ARBA" id="ARBA00012513"/>
    </source>
</evidence>
<comment type="catalytic activity">
    <reaction evidence="8">
        <text>L-seryl-[protein] + ATP = O-phospho-L-seryl-[protein] + ADP + H(+)</text>
        <dbReference type="Rhea" id="RHEA:17989"/>
        <dbReference type="Rhea" id="RHEA-COMP:9863"/>
        <dbReference type="Rhea" id="RHEA-COMP:11604"/>
        <dbReference type="ChEBI" id="CHEBI:15378"/>
        <dbReference type="ChEBI" id="CHEBI:29999"/>
        <dbReference type="ChEBI" id="CHEBI:30616"/>
        <dbReference type="ChEBI" id="CHEBI:83421"/>
        <dbReference type="ChEBI" id="CHEBI:456216"/>
        <dbReference type="EC" id="2.7.11.1"/>
    </reaction>
</comment>
<feature type="domain" description="Protein kinase" evidence="10">
    <location>
        <begin position="27"/>
        <end position="273"/>
    </location>
</feature>
<dbReference type="SUPFAM" id="SSF56112">
    <property type="entry name" value="Protein kinase-like (PK-like)"/>
    <property type="match status" value="1"/>
</dbReference>
<dbReference type="PROSITE" id="PS00107">
    <property type="entry name" value="PROTEIN_KINASE_ATP"/>
    <property type="match status" value="1"/>
</dbReference>
<feature type="binding site" evidence="9">
    <location>
        <position position="56"/>
    </location>
    <ligand>
        <name>ATP</name>
        <dbReference type="ChEBI" id="CHEBI:30616"/>
    </ligand>
</feature>
<organism evidence="12 13">
    <name type="scientific">Marmota monax</name>
    <name type="common">Woodchuck</name>
    <dbReference type="NCBI Taxonomy" id="9995"/>
    <lineage>
        <taxon>Eukaryota</taxon>
        <taxon>Metazoa</taxon>
        <taxon>Chordata</taxon>
        <taxon>Craniata</taxon>
        <taxon>Vertebrata</taxon>
        <taxon>Euteleostomi</taxon>
        <taxon>Mammalia</taxon>
        <taxon>Eutheria</taxon>
        <taxon>Euarchontoglires</taxon>
        <taxon>Glires</taxon>
        <taxon>Rodentia</taxon>
        <taxon>Sciuromorpha</taxon>
        <taxon>Sciuridae</taxon>
        <taxon>Xerinae</taxon>
        <taxon>Marmotini</taxon>
        <taxon>Marmota</taxon>
    </lineage>
</organism>
<dbReference type="InterPro" id="IPR000719">
    <property type="entry name" value="Prot_kinase_dom"/>
</dbReference>
<evidence type="ECO:0000256" key="5">
    <source>
        <dbReference type="ARBA" id="ARBA00022777"/>
    </source>
</evidence>
<keyword evidence="4 9" id="KW-0547">Nucleotide-binding</keyword>
<dbReference type="PROSITE" id="PS00108">
    <property type="entry name" value="PROTEIN_KINASE_ST"/>
    <property type="match status" value="1"/>
</dbReference>
<dbReference type="SMART" id="SM00220">
    <property type="entry name" value="S_TKc"/>
    <property type="match status" value="1"/>
</dbReference>
<dbReference type="InterPro" id="IPR017441">
    <property type="entry name" value="Protein_kinase_ATP_BS"/>
</dbReference>
<evidence type="ECO:0000313" key="11">
    <source>
        <dbReference type="EMBL" id="VTJ84927.1"/>
    </source>
</evidence>
<sequence>MVSNSSQSTVALWGPGSCQEPDFLDQYEVLRAIGHGEFGQVYLARHHLTGADVAVKVLKTETQDISDLSEPLMLRSLEHPNVIQLFQVMRTRKNLYVVMEYAGGGQLLEYIPPGGMQQEEACRLFRQIVCALGHCHDKGIVHRDLKPANIMLDARGHVKLIDFGFSTRFTAGQKLNDLWGTLAYIAPEIVLKQEYEGPPADIWSLGVILYCRLTGSHPFRGDTPQEMLMRILLARFQVPSSVPVKARRLIRQILVLNPKKRPTVKQILQHPWLRQGEPCAPHPSSQALPTRPDPAILTMLFDLGFDPYQTWVSLAKRKFDVVMATYLILKHQQGQGVGSAFQGQPVPQWLRPRQRPENLSNVPVLPQRSASQPALRTFPLPSEYPLPEDAQQPGHRDIRGGSLPAIPLRCPPAGAPTLRSCSQSDSGFPRPEPSRVLVWWSRAHSSSSSLDTAPRQGPGHTNGWKQVRSRIAACVRALCCCCVPRVSNKVVPMSQRSDVPHP</sequence>
<name>A0A5E4CSR1_MARMO</name>
<dbReference type="GO" id="GO:0005524">
    <property type="term" value="F:ATP binding"/>
    <property type="evidence" value="ECO:0007669"/>
    <property type="project" value="UniProtKB-UniRule"/>
</dbReference>
<evidence type="ECO:0000256" key="8">
    <source>
        <dbReference type="ARBA" id="ARBA00048679"/>
    </source>
</evidence>
<dbReference type="Proteomes" id="UP000335636">
    <property type="component" value="Unassembled WGS sequence"/>
</dbReference>
<dbReference type="EMBL" id="CABDUW010001981">
    <property type="protein sequence ID" value="VTJ84927.1"/>
    <property type="molecule type" value="Genomic_DNA"/>
</dbReference>
<gene>
    <name evidence="11" type="ORF">MONAX_5E008704</name>
    <name evidence="12" type="ORF">MONAX_5E020770</name>
</gene>
<evidence type="ECO:0000259" key="10">
    <source>
        <dbReference type="PROSITE" id="PS50011"/>
    </source>
</evidence>
<proteinExistence type="predicted"/>
<evidence type="ECO:0000256" key="9">
    <source>
        <dbReference type="PROSITE-ProRule" id="PRU10141"/>
    </source>
</evidence>
<dbReference type="Gene3D" id="1.10.8.10">
    <property type="entry name" value="DNA helicase RuvA subunit, C-terminal domain"/>
    <property type="match status" value="1"/>
</dbReference>
<dbReference type="EMBL" id="CABDUW010001981">
    <property type="protein sequence ID" value="VTJ84928.1"/>
    <property type="molecule type" value="Genomic_DNA"/>
</dbReference>
<dbReference type="GO" id="GO:0035556">
    <property type="term" value="P:intracellular signal transduction"/>
    <property type="evidence" value="ECO:0007669"/>
    <property type="project" value="TreeGrafter"/>
</dbReference>
<evidence type="ECO:0000256" key="3">
    <source>
        <dbReference type="ARBA" id="ARBA00022679"/>
    </source>
</evidence>
<evidence type="ECO:0000256" key="6">
    <source>
        <dbReference type="ARBA" id="ARBA00022840"/>
    </source>
</evidence>
<accession>A0A5E4CSR1</accession>
<dbReference type="GO" id="GO:0004674">
    <property type="term" value="F:protein serine/threonine kinase activity"/>
    <property type="evidence" value="ECO:0007669"/>
    <property type="project" value="UniProtKB-KW"/>
</dbReference>
<keyword evidence="6 9" id="KW-0067">ATP-binding</keyword>
<evidence type="ECO:0000256" key="7">
    <source>
        <dbReference type="ARBA" id="ARBA00047899"/>
    </source>
</evidence>
<keyword evidence="3" id="KW-0808">Transferase</keyword>
<dbReference type="AlphaFoldDB" id="A0A5E4CSR1"/>
<evidence type="ECO:0000256" key="4">
    <source>
        <dbReference type="ARBA" id="ARBA00022741"/>
    </source>
</evidence>
<dbReference type="FunFam" id="1.10.510.10:FF:000571">
    <property type="entry name" value="Maternal embryonic leucine zipper kinase"/>
    <property type="match status" value="1"/>
</dbReference>
<dbReference type="PANTHER" id="PTHR24346">
    <property type="entry name" value="MAP/MICROTUBULE AFFINITY-REGULATING KINASE"/>
    <property type="match status" value="1"/>
</dbReference>
<keyword evidence="13" id="KW-1185">Reference proteome</keyword>
<dbReference type="InterPro" id="IPR008271">
    <property type="entry name" value="Ser/Thr_kinase_AS"/>
</dbReference>
<dbReference type="PANTHER" id="PTHR24346:SF30">
    <property type="entry name" value="MATERNAL EMBRYONIC LEUCINE ZIPPER KINASE"/>
    <property type="match status" value="1"/>
</dbReference>
<keyword evidence="5" id="KW-0418">Kinase</keyword>
<comment type="catalytic activity">
    <reaction evidence="7">
        <text>L-threonyl-[protein] + ATP = O-phospho-L-threonyl-[protein] + ADP + H(+)</text>
        <dbReference type="Rhea" id="RHEA:46608"/>
        <dbReference type="Rhea" id="RHEA-COMP:11060"/>
        <dbReference type="Rhea" id="RHEA-COMP:11605"/>
        <dbReference type="ChEBI" id="CHEBI:15378"/>
        <dbReference type="ChEBI" id="CHEBI:30013"/>
        <dbReference type="ChEBI" id="CHEBI:30616"/>
        <dbReference type="ChEBI" id="CHEBI:61977"/>
        <dbReference type="ChEBI" id="CHEBI:456216"/>
        <dbReference type="EC" id="2.7.11.1"/>
    </reaction>
</comment>
<evidence type="ECO:0000313" key="13">
    <source>
        <dbReference type="Proteomes" id="UP000335636"/>
    </source>
</evidence>
<keyword evidence="2" id="KW-0723">Serine/threonine-protein kinase</keyword>
<dbReference type="GO" id="GO:0005737">
    <property type="term" value="C:cytoplasm"/>
    <property type="evidence" value="ECO:0007669"/>
    <property type="project" value="TreeGrafter"/>
</dbReference>
<reference evidence="12 13" key="1">
    <citation type="submission" date="2019-04" db="EMBL/GenBank/DDBJ databases">
        <authorList>
            <person name="Alioto T."/>
            <person name="Alioto T."/>
        </authorList>
    </citation>
    <scope>NUCLEOTIDE SEQUENCE [LARGE SCALE GENOMIC DNA]</scope>
</reference>